<name>A0AAD8G197_ACIOX</name>
<dbReference type="PANTHER" id="PTHR46887">
    <property type="entry name" value="TANDEM C2 DOMAINS NUCLEAR PROTEIN"/>
    <property type="match status" value="1"/>
</dbReference>
<dbReference type="Proteomes" id="UP001230051">
    <property type="component" value="Unassembled WGS sequence"/>
</dbReference>
<dbReference type="EMBL" id="JAGXEW010000020">
    <property type="protein sequence ID" value="KAK1160534.1"/>
    <property type="molecule type" value="Genomic_DNA"/>
</dbReference>
<feature type="compositionally biased region" description="Basic and acidic residues" evidence="1">
    <location>
        <begin position="51"/>
        <end position="60"/>
    </location>
</feature>
<accession>A0AAD8G197</accession>
<protein>
    <submittedName>
        <fullName evidence="2">Tandem C2 domains nuclear protein-like isoform X1</fullName>
    </submittedName>
</protein>
<evidence type="ECO:0000313" key="3">
    <source>
        <dbReference type="Proteomes" id="UP001230051"/>
    </source>
</evidence>
<organism evidence="2 3">
    <name type="scientific">Acipenser oxyrinchus oxyrinchus</name>
    <dbReference type="NCBI Taxonomy" id="40147"/>
    <lineage>
        <taxon>Eukaryota</taxon>
        <taxon>Metazoa</taxon>
        <taxon>Chordata</taxon>
        <taxon>Craniata</taxon>
        <taxon>Vertebrata</taxon>
        <taxon>Euteleostomi</taxon>
        <taxon>Actinopterygii</taxon>
        <taxon>Chondrostei</taxon>
        <taxon>Acipenseriformes</taxon>
        <taxon>Acipenseridae</taxon>
        <taxon>Acipenser</taxon>
    </lineage>
</organism>
<feature type="region of interest" description="Disordered" evidence="1">
    <location>
        <begin position="51"/>
        <end position="81"/>
    </location>
</feature>
<keyword evidence="3" id="KW-1185">Reference proteome</keyword>
<gene>
    <name evidence="2" type="primary">TC2N</name>
    <name evidence="2" type="ORF">AOXY_G20779</name>
</gene>
<evidence type="ECO:0000256" key="1">
    <source>
        <dbReference type="SAM" id="MobiDB-lite"/>
    </source>
</evidence>
<sequence length="231" mass="25757">MLFPFSPALVIFALRYWLPSFLVLILVTKAMATEFIKNCCKGLLSKEKEAEPEAIKEHVAPPRSRKSLSDTESERSPVGSVYGKKRVGCTEHFLLSRPPLDGRQVPFVVPTLKPSYIQPNSQLNSSYQEGLQGSARSMFNDRKGELSGMSQLGLDPDTVFHPSCMLHDVSPGSARRPPQQVKGLNKHGSGRGNGPFCCPLKKNKKTTQCFTLTFTSYFHCNTVKNRDYMIT</sequence>
<dbReference type="AlphaFoldDB" id="A0AAD8G197"/>
<dbReference type="PANTHER" id="PTHR46887:SF1">
    <property type="entry name" value="TANDEM C2 DOMAINS NUCLEAR PROTEIN"/>
    <property type="match status" value="1"/>
</dbReference>
<evidence type="ECO:0000313" key="2">
    <source>
        <dbReference type="EMBL" id="KAK1160534.1"/>
    </source>
</evidence>
<reference evidence="2" key="1">
    <citation type="submission" date="2022-02" db="EMBL/GenBank/DDBJ databases">
        <title>Atlantic sturgeon de novo genome assembly.</title>
        <authorList>
            <person name="Stock M."/>
            <person name="Klopp C."/>
            <person name="Guiguen Y."/>
            <person name="Cabau C."/>
            <person name="Parinello H."/>
            <person name="Santidrian Yebra-Pimentel E."/>
            <person name="Kuhl H."/>
            <person name="Dirks R.P."/>
            <person name="Guessner J."/>
            <person name="Wuertz S."/>
            <person name="Du K."/>
            <person name="Schartl M."/>
        </authorList>
    </citation>
    <scope>NUCLEOTIDE SEQUENCE</scope>
    <source>
        <strain evidence="2">STURGEONOMICS-FGT-2020</strain>
        <tissue evidence="2">Whole blood</tissue>
    </source>
</reference>
<dbReference type="GO" id="GO:0005634">
    <property type="term" value="C:nucleus"/>
    <property type="evidence" value="ECO:0007669"/>
    <property type="project" value="InterPro"/>
</dbReference>
<proteinExistence type="predicted"/>
<comment type="caution">
    <text evidence="2">The sequence shown here is derived from an EMBL/GenBank/DDBJ whole genome shotgun (WGS) entry which is preliminary data.</text>
</comment>
<dbReference type="InterPro" id="IPR030542">
    <property type="entry name" value="Tac2-N"/>
</dbReference>